<dbReference type="EMBL" id="JALNTZ010000004">
    <property type="protein sequence ID" value="KAJ3654543.1"/>
    <property type="molecule type" value="Genomic_DNA"/>
</dbReference>
<feature type="transmembrane region" description="Helical" evidence="8">
    <location>
        <begin position="109"/>
        <end position="131"/>
    </location>
</feature>
<dbReference type="InterPro" id="IPR009318">
    <property type="entry name" value="Gustatory_rcpt"/>
</dbReference>
<evidence type="ECO:0000256" key="2">
    <source>
        <dbReference type="ARBA" id="ARBA00005327"/>
    </source>
</evidence>
<name>A0AA38IG17_9CUCU</name>
<keyword evidence="4 8" id="KW-0812">Transmembrane</keyword>
<evidence type="ECO:0000256" key="7">
    <source>
        <dbReference type="ARBA" id="ARBA00023170"/>
    </source>
</evidence>
<dbReference type="PANTHER" id="PTHR21421">
    <property type="entry name" value="GUSTATORY RECEPTOR"/>
    <property type="match status" value="1"/>
</dbReference>
<dbReference type="GO" id="GO:0050916">
    <property type="term" value="P:sensory perception of sweet taste"/>
    <property type="evidence" value="ECO:0007669"/>
    <property type="project" value="UniProtKB-ARBA"/>
</dbReference>
<evidence type="ECO:0000256" key="6">
    <source>
        <dbReference type="ARBA" id="ARBA00023136"/>
    </source>
</evidence>
<keyword evidence="3" id="KW-1003">Cell membrane</keyword>
<evidence type="ECO:0000256" key="8">
    <source>
        <dbReference type="SAM" id="Phobius"/>
    </source>
</evidence>
<organism evidence="9 10">
    <name type="scientific">Zophobas morio</name>
    <dbReference type="NCBI Taxonomy" id="2755281"/>
    <lineage>
        <taxon>Eukaryota</taxon>
        <taxon>Metazoa</taxon>
        <taxon>Ecdysozoa</taxon>
        <taxon>Arthropoda</taxon>
        <taxon>Hexapoda</taxon>
        <taxon>Insecta</taxon>
        <taxon>Pterygota</taxon>
        <taxon>Neoptera</taxon>
        <taxon>Endopterygota</taxon>
        <taxon>Coleoptera</taxon>
        <taxon>Polyphaga</taxon>
        <taxon>Cucujiformia</taxon>
        <taxon>Tenebrionidae</taxon>
        <taxon>Zophobas</taxon>
    </lineage>
</organism>
<evidence type="ECO:0008006" key="11">
    <source>
        <dbReference type="Google" id="ProtNLM"/>
    </source>
</evidence>
<keyword evidence="6 8" id="KW-0472">Membrane</keyword>
<evidence type="ECO:0000313" key="9">
    <source>
        <dbReference type="EMBL" id="KAJ3654543.1"/>
    </source>
</evidence>
<dbReference type="GO" id="GO:0008527">
    <property type="term" value="F:taste receptor activity"/>
    <property type="evidence" value="ECO:0007669"/>
    <property type="project" value="InterPro"/>
</dbReference>
<keyword evidence="5 8" id="KW-1133">Transmembrane helix</keyword>
<evidence type="ECO:0000313" key="10">
    <source>
        <dbReference type="Proteomes" id="UP001168821"/>
    </source>
</evidence>
<feature type="transmembrane region" description="Helical" evidence="8">
    <location>
        <begin position="56"/>
        <end position="77"/>
    </location>
</feature>
<dbReference type="Pfam" id="PF06151">
    <property type="entry name" value="Trehalose_recp"/>
    <property type="match status" value="1"/>
</dbReference>
<gene>
    <name evidence="9" type="ORF">Zmor_013722</name>
</gene>
<dbReference type="AlphaFoldDB" id="A0AA38IG17"/>
<proteinExistence type="inferred from homology"/>
<dbReference type="PANTHER" id="PTHR21421:SF29">
    <property type="entry name" value="GUSTATORY RECEPTOR 5A FOR TREHALOSE-RELATED"/>
    <property type="match status" value="1"/>
</dbReference>
<reference evidence="9" key="1">
    <citation type="journal article" date="2023" name="G3 (Bethesda)">
        <title>Whole genome assemblies of Zophobas morio and Tenebrio molitor.</title>
        <authorList>
            <person name="Kaur S."/>
            <person name="Stinson S.A."/>
            <person name="diCenzo G.C."/>
        </authorList>
    </citation>
    <scope>NUCLEOTIDE SEQUENCE</scope>
    <source>
        <strain evidence="9">QUZm001</strain>
    </source>
</reference>
<feature type="transmembrane region" description="Helical" evidence="8">
    <location>
        <begin position="143"/>
        <end position="166"/>
    </location>
</feature>
<sequence>MGFFPVQGLFQDNFRLLKFSWFSLKTIYSLLLLLFSVFVTTLVIVTMIIRKNFSDYLALLIYSSFQVLGFCSSIQLAQEWPRFIALWQNLEDRMGNFKMNTRLVKNVKVLMIVFTILKAAGFMVQFTYQFMVAAKQESTVAEVFKFFALKIVLCSHVFHIVGYNFFSAVVIWILYIQITLISFFTDFMLIALSGIFVTRLKQLKNKIKALIKTKNNSSEVWKRIREEHYELCYLCETINNKLGFMVLVSYFTNLFLIVVNGASVLKITNNIMKTFSFNIANTTTVLRILSISFYPAALSEEHSKIQAYVLSVPVSLYNLEISRLTDQVLYIEIALSGKRFFTVRKRAVLTIAGIVATYQLVLNQLNTQIVPNFNTDSSSNKTAHPKN</sequence>
<comment type="subcellular location">
    <subcellularLocation>
        <location evidence="1">Cell membrane</location>
        <topology evidence="1">Multi-pass membrane protein</topology>
    </subcellularLocation>
</comment>
<dbReference type="Proteomes" id="UP001168821">
    <property type="component" value="Unassembled WGS sequence"/>
</dbReference>
<feature type="transmembrane region" description="Helical" evidence="8">
    <location>
        <begin position="27"/>
        <end position="49"/>
    </location>
</feature>
<keyword evidence="7" id="KW-0675">Receptor</keyword>
<comment type="caution">
    <text evidence="9">The sequence shown here is derived from an EMBL/GenBank/DDBJ whole genome shotgun (WGS) entry which is preliminary data.</text>
</comment>
<comment type="similarity">
    <text evidence="2">Belongs to the insect chemoreceptor superfamily. Gustatory receptor (GR) family. Gr5a subfamily.</text>
</comment>
<evidence type="ECO:0000256" key="1">
    <source>
        <dbReference type="ARBA" id="ARBA00004651"/>
    </source>
</evidence>
<evidence type="ECO:0000256" key="4">
    <source>
        <dbReference type="ARBA" id="ARBA00022692"/>
    </source>
</evidence>
<keyword evidence="10" id="KW-1185">Reference proteome</keyword>
<feature type="transmembrane region" description="Helical" evidence="8">
    <location>
        <begin position="242"/>
        <end position="265"/>
    </location>
</feature>
<evidence type="ECO:0000256" key="5">
    <source>
        <dbReference type="ARBA" id="ARBA00022989"/>
    </source>
</evidence>
<accession>A0AA38IG17</accession>
<protein>
    <recommendedName>
        <fullName evidence="11">Gustatory receptor</fullName>
    </recommendedName>
</protein>
<evidence type="ECO:0000256" key="3">
    <source>
        <dbReference type="ARBA" id="ARBA00022475"/>
    </source>
</evidence>
<dbReference type="GO" id="GO:0005886">
    <property type="term" value="C:plasma membrane"/>
    <property type="evidence" value="ECO:0007669"/>
    <property type="project" value="UniProtKB-SubCell"/>
</dbReference>
<feature type="transmembrane region" description="Helical" evidence="8">
    <location>
        <begin position="172"/>
        <end position="198"/>
    </location>
</feature>